<dbReference type="InterPro" id="IPR027417">
    <property type="entry name" value="P-loop_NTPase"/>
</dbReference>
<evidence type="ECO:0000256" key="1">
    <source>
        <dbReference type="ARBA" id="ARBA00008535"/>
    </source>
</evidence>
<dbReference type="GO" id="GO:0005783">
    <property type="term" value="C:endoplasmic reticulum"/>
    <property type="evidence" value="ECO:0007669"/>
    <property type="project" value="TreeGrafter"/>
</dbReference>
<evidence type="ECO:0000313" key="7">
    <source>
        <dbReference type="Proteomes" id="UP000694422"/>
    </source>
</evidence>
<dbReference type="PANTHER" id="PTHR10903:SF74">
    <property type="entry name" value="GTPASE IMAP FAMILY MEMBER 1"/>
    <property type="match status" value="1"/>
</dbReference>
<dbReference type="Ensembl" id="ENSSDAT00000023806.1">
    <property type="protein sequence ID" value="ENSSDAP00000020832.1"/>
    <property type="gene ID" value="ENSSDAG00000018971.1"/>
</dbReference>
<dbReference type="GO" id="GO:0005525">
    <property type="term" value="F:GTP binding"/>
    <property type="evidence" value="ECO:0007669"/>
    <property type="project" value="UniProtKB-KW"/>
</dbReference>
<dbReference type="InterPro" id="IPR006703">
    <property type="entry name" value="G_AIG1"/>
</dbReference>
<protein>
    <recommendedName>
        <fullName evidence="5">AIG1-type G domain-containing protein</fullName>
    </recommendedName>
</protein>
<proteinExistence type="inferred from homology"/>
<comment type="similarity">
    <text evidence="1">Belongs to the TRAFAC class TrmE-Era-EngA-EngB-Septin-like GTPase superfamily. AIG1/Toc34/Toc159-like paraseptin GTPase family. IAN subfamily.</text>
</comment>
<dbReference type="InterPro" id="IPR045058">
    <property type="entry name" value="GIMA/IAN/Toc"/>
</dbReference>
<keyword evidence="7" id="KW-1185">Reference proteome</keyword>
<dbReference type="Pfam" id="PF04548">
    <property type="entry name" value="AIG1"/>
    <property type="match status" value="1"/>
</dbReference>
<dbReference type="SUPFAM" id="SSF52540">
    <property type="entry name" value="P-loop containing nucleoside triphosphate hydrolases"/>
    <property type="match status" value="1"/>
</dbReference>
<evidence type="ECO:0000256" key="2">
    <source>
        <dbReference type="ARBA" id="ARBA00022741"/>
    </source>
</evidence>
<sequence length="244" mass="26641">KHRGKNSRNGTIPNDTGSRQEPELRLILVGRTGAGKSATGNSVLGHRHFLSRLGATSVTRACAAASGRWDRWRVHVIDTPDLFGSDVHNTDPECLQRARCYLLSAPGPHALLLVTQLGRFTAQDQQALRKVKQLFGQAVVARVVLVFTHKEDLAGDSVQDYVRCTENRALRELVAECEGRVCKRTDTLEPVPRVGSVTWQRRGCQPSGLLPGAHPGSPGLAVSFCSWVAGRFQKLEPVRRGPGV</sequence>
<dbReference type="PANTHER" id="PTHR10903">
    <property type="entry name" value="GTPASE, IMAP FAMILY MEMBER-RELATED"/>
    <property type="match status" value="1"/>
</dbReference>
<evidence type="ECO:0000313" key="6">
    <source>
        <dbReference type="Ensembl" id="ENSSDAP00000020832.1"/>
    </source>
</evidence>
<feature type="domain" description="AIG1-type G" evidence="5">
    <location>
        <begin position="21"/>
        <end position="244"/>
    </location>
</feature>
<name>A0A8C9Q8D8_SPEDA</name>
<reference evidence="6" key="1">
    <citation type="submission" date="2025-08" db="UniProtKB">
        <authorList>
            <consortium name="Ensembl"/>
        </authorList>
    </citation>
    <scope>IDENTIFICATION</scope>
</reference>
<dbReference type="Proteomes" id="UP000694422">
    <property type="component" value="Unplaced"/>
</dbReference>
<accession>A0A8C9Q8D8</accession>
<organism evidence="6 7">
    <name type="scientific">Spermophilus dauricus</name>
    <name type="common">Daurian ground squirrel</name>
    <dbReference type="NCBI Taxonomy" id="99837"/>
    <lineage>
        <taxon>Eukaryota</taxon>
        <taxon>Metazoa</taxon>
        <taxon>Chordata</taxon>
        <taxon>Craniata</taxon>
        <taxon>Vertebrata</taxon>
        <taxon>Euteleostomi</taxon>
        <taxon>Mammalia</taxon>
        <taxon>Eutheria</taxon>
        <taxon>Euarchontoglires</taxon>
        <taxon>Glires</taxon>
        <taxon>Rodentia</taxon>
        <taxon>Sciuromorpha</taxon>
        <taxon>Sciuridae</taxon>
        <taxon>Xerinae</taxon>
        <taxon>Marmotini</taxon>
        <taxon>Spermophilus</taxon>
    </lineage>
</organism>
<dbReference type="CDD" id="cd01852">
    <property type="entry name" value="AIG1"/>
    <property type="match status" value="1"/>
</dbReference>
<evidence type="ECO:0000259" key="5">
    <source>
        <dbReference type="PROSITE" id="PS51720"/>
    </source>
</evidence>
<keyword evidence="3" id="KW-0342">GTP-binding</keyword>
<keyword evidence="2" id="KW-0547">Nucleotide-binding</keyword>
<evidence type="ECO:0000256" key="4">
    <source>
        <dbReference type="SAM" id="MobiDB-lite"/>
    </source>
</evidence>
<dbReference type="AlphaFoldDB" id="A0A8C9Q8D8"/>
<feature type="compositionally biased region" description="Polar residues" evidence="4">
    <location>
        <begin position="7"/>
        <end position="17"/>
    </location>
</feature>
<evidence type="ECO:0000256" key="3">
    <source>
        <dbReference type="ARBA" id="ARBA00023134"/>
    </source>
</evidence>
<feature type="region of interest" description="Disordered" evidence="4">
    <location>
        <begin position="1"/>
        <end position="22"/>
    </location>
</feature>
<dbReference type="PROSITE" id="PS51720">
    <property type="entry name" value="G_AIG1"/>
    <property type="match status" value="1"/>
</dbReference>
<reference evidence="6" key="2">
    <citation type="submission" date="2025-09" db="UniProtKB">
        <authorList>
            <consortium name="Ensembl"/>
        </authorList>
    </citation>
    <scope>IDENTIFICATION</scope>
</reference>
<dbReference type="Gene3D" id="3.40.50.300">
    <property type="entry name" value="P-loop containing nucleotide triphosphate hydrolases"/>
    <property type="match status" value="1"/>
</dbReference>
<dbReference type="FunFam" id="3.40.50.300:FF:000366">
    <property type="entry name" value="GTPase, IMAP family member 2"/>
    <property type="match status" value="1"/>
</dbReference>